<protein>
    <submittedName>
        <fullName evidence="3">Nucleoredoxin-like protein 2</fullName>
    </submittedName>
</protein>
<evidence type="ECO:0000256" key="1">
    <source>
        <dbReference type="SAM" id="MobiDB-lite"/>
    </source>
</evidence>
<dbReference type="InterPro" id="IPR012336">
    <property type="entry name" value="Thioredoxin-like_fold"/>
</dbReference>
<dbReference type="Pfam" id="PF13905">
    <property type="entry name" value="Thioredoxin_8"/>
    <property type="match status" value="1"/>
</dbReference>
<dbReference type="InterPro" id="IPR013766">
    <property type="entry name" value="Thioredoxin_domain"/>
</dbReference>
<evidence type="ECO:0000313" key="3">
    <source>
        <dbReference type="EMBL" id="KAF0300789.1"/>
    </source>
</evidence>
<name>A0A6A4W663_AMPAM</name>
<dbReference type="AlphaFoldDB" id="A0A6A4W663"/>
<dbReference type="InterPro" id="IPR036249">
    <property type="entry name" value="Thioredoxin-like_sf"/>
</dbReference>
<dbReference type="GO" id="GO:0007600">
    <property type="term" value="P:sensory perception"/>
    <property type="evidence" value="ECO:0007669"/>
    <property type="project" value="InterPro"/>
</dbReference>
<dbReference type="PROSITE" id="PS51352">
    <property type="entry name" value="THIOREDOXIN_2"/>
    <property type="match status" value="1"/>
</dbReference>
<dbReference type="PANTHER" id="PTHR46762">
    <property type="entry name" value="NUCLEOREDOXIN-LIKE PROTEIN 2"/>
    <property type="match status" value="1"/>
</dbReference>
<dbReference type="Gene3D" id="3.40.30.10">
    <property type="entry name" value="Glutaredoxin"/>
    <property type="match status" value="1"/>
</dbReference>
<organism evidence="3 4">
    <name type="scientific">Amphibalanus amphitrite</name>
    <name type="common">Striped barnacle</name>
    <name type="synonym">Balanus amphitrite</name>
    <dbReference type="NCBI Taxonomy" id="1232801"/>
    <lineage>
        <taxon>Eukaryota</taxon>
        <taxon>Metazoa</taxon>
        <taxon>Ecdysozoa</taxon>
        <taxon>Arthropoda</taxon>
        <taxon>Crustacea</taxon>
        <taxon>Multicrustacea</taxon>
        <taxon>Cirripedia</taxon>
        <taxon>Thoracica</taxon>
        <taxon>Thoracicalcarea</taxon>
        <taxon>Balanomorpha</taxon>
        <taxon>Balanoidea</taxon>
        <taxon>Balanidae</taxon>
        <taxon>Amphibalaninae</taxon>
        <taxon>Amphibalanus</taxon>
    </lineage>
</organism>
<sequence>MDTLKSTQLQKGASGGLVAGSEALAGKKVIGIYFSAHWCPPCRMFTPVLKDFYEALLESGCELEVVFVSSDRSPADMAAYMNEAHGEWLAVPHGSPAAQQLKTEFQVSGIPTLVFLRADGTVAERDGRSVVQGKGPTKACDNNHVKRN</sequence>
<reference evidence="3 4" key="1">
    <citation type="submission" date="2019-07" db="EMBL/GenBank/DDBJ databases">
        <title>Draft genome assembly of a fouling barnacle, Amphibalanus amphitrite (Darwin, 1854): The first reference genome for Thecostraca.</title>
        <authorList>
            <person name="Kim W."/>
        </authorList>
    </citation>
    <scope>NUCLEOTIDE SEQUENCE [LARGE SCALE GENOMIC DNA]</scope>
    <source>
        <strain evidence="3">SNU_AA5</strain>
        <tissue evidence="3">Soma without cirri and trophi</tissue>
    </source>
</reference>
<feature type="domain" description="Thioredoxin" evidence="2">
    <location>
        <begin position="1"/>
        <end position="148"/>
    </location>
</feature>
<accession>A0A6A4W663</accession>
<dbReference type="PANTHER" id="PTHR46762:SF1">
    <property type="entry name" value="NUCLEOREDOXIN-LIKE PROTEIN 2"/>
    <property type="match status" value="1"/>
</dbReference>
<keyword evidence="4" id="KW-1185">Reference proteome</keyword>
<dbReference type="SUPFAM" id="SSF52833">
    <property type="entry name" value="Thioredoxin-like"/>
    <property type="match status" value="1"/>
</dbReference>
<evidence type="ECO:0000313" key="4">
    <source>
        <dbReference type="Proteomes" id="UP000440578"/>
    </source>
</evidence>
<dbReference type="Proteomes" id="UP000440578">
    <property type="component" value="Unassembled WGS sequence"/>
</dbReference>
<dbReference type="CDD" id="cd02964">
    <property type="entry name" value="TryX_like_family"/>
    <property type="match status" value="1"/>
</dbReference>
<gene>
    <name evidence="3" type="primary">Nxnl2</name>
    <name evidence="3" type="ORF">FJT64_026789</name>
</gene>
<dbReference type="InterPro" id="IPR029519">
    <property type="entry name" value="RdCVF2"/>
</dbReference>
<proteinExistence type="predicted"/>
<dbReference type="GO" id="GO:0045494">
    <property type="term" value="P:photoreceptor cell maintenance"/>
    <property type="evidence" value="ECO:0007669"/>
    <property type="project" value="InterPro"/>
</dbReference>
<dbReference type="EMBL" id="VIIS01001234">
    <property type="protein sequence ID" value="KAF0300789.1"/>
    <property type="molecule type" value="Genomic_DNA"/>
</dbReference>
<feature type="region of interest" description="Disordered" evidence="1">
    <location>
        <begin position="127"/>
        <end position="148"/>
    </location>
</feature>
<dbReference type="OrthoDB" id="189920at2759"/>
<evidence type="ECO:0000259" key="2">
    <source>
        <dbReference type="PROSITE" id="PS51352"/>
    </source>
</evidence>
<comment type="caution">
    <text evidence="3">The sequence shown here is derived from an EMBL/GenBank/DDBJ whole genome shotgun (WGS) entry which is preliminary data.</text>
</comment>